<feature type="transmembrane region" description="Helical" evidence="1">
    <location>
        <begin position="120"/>
        <end position="153"/>
    </location>
</feature>
<keyword evidence="1" id="KW-1133">Transmembrane helix</keyword>
<dbReference type="SUPFAM" id="SSF141868">
    <property type="entry name" value="EAL domain-like"/>
    <property type="match status" value="1"/>
</dbReference>
<feature type="domain" description="GGDEF" evidence="3">
    <location>
        <begin position="251"/>
        <end position="384"/>
    </location>
</feature>
<name>A0A0J8Y9S7_9ENTR</name>
<dbReference type="PROSITE" id="PS50883">
    <property type="entry name" value="EAL"/>
    <property type="match status" value="1"/>
</dbReference>
<dbReference type="Gene3D" id="3.30.70.270">
    <property type="match status" value="1"/>
</dbReference>
<dbReference type="InterPro" id="IPR043128">
    <property type="entry name" value="Rev_trsase/Diguanyl_cyclase"/>
</dbReference>
<keyword evidence="5" id="KW-1185">Reference proteome</keyword>
<dbReference type="InterPro" id="IPR050706">
    <property type="entry name" value="Cyclic-di-GMP_PDE-like"/>
</dbReference>
<proteinExistence type="predicted"/>
<dbReference type="NCBIfam" id="TIGR00254">
    <property type="entry name" value="GGDEF"/>
    <property type="match status" value="1"/>
</dbReference>
<dbReference type="PANTHER" id="PTHR33121">
    <property type="entry name" value="CYCLIC DI-GMP PHOSPHODIESTERASE PDEF"/>
    <property type="match status" value="1"/>
</dbReference>
<keyword evidence="1" id="KW-0812">Transmembrane</keyword>
<dbReference type="Proteomes" id="UP000037315">
    <property type="component" value="Unassembled WGS sequence"/>
</dbReference>
<dbReference type="PATRIC" id="fig|1656095.3.peg.2528"/>
<keyword evidence="1" id="KW-0472">Membrane</keyword>
<dbReference type="AlphaFoldDB" id="A0A0J8Y9S7"/>
<feature type="domain" description="EAL" evidence="2">
    <location>
        <begin position="393"/>
        <end position="643"/>
    </location>
</feature>
<dbReference type="SUPFAM" id="SSF55073">
    <property type="entry name" value="Nucleotide cyclase"/>
    <property type="match status" value="1"/>
</dbReference>
<evidence type="ECO:0000259" key="3">
    <source>
        <dbReference type="PROSITE" id="PS50887"/>
    </source>
</evidence>
<dbReference type="SMART" id="SM00052">
    <property type="entry name" value="EAL"/>
    <property type="match status" value="1"/>
</dbReference>
<dbReference type="Pfam" id="PF00563">
    <property type="entry name" value="EAL"/>
    <property type="match status" value="1"/>
</dbReference>
<dbReference type="InterPro" id="IPR001633">
    <property type="entry name" value="EAL_dom"/>
</dbReference>
<organism evidence="4 5">
    <name type="scientific">Franconibacter pulveris</name>
    <dbReference type="NCBI Taxonomy" id="435910"/>
    <lineage>
        <taxon>Bacteria</taxon>
        <taxon>Pseudomonadati</taxon>
        <taxon>Pseudomonadota</taxon>
        <taxon>Gammaproteobacteria</taxon>
        <taxon>Enterobacterales</taxon>
        <taxon>Enterobacteriaceae</taxon>
        <taxon>Franconibacter</taxon>
    </lineage>
</organism>
<dbReference type="Gene3D" id="3.20.20.450">
    <property type="entry name" value="EAL domain"/>
    <property type="match status" value="1"/>
</dbReference>
<reference evidence="4 5" key="1">
    <citation type="submission" date="2015-06" db="EMBL/GenBank/DDBJ databases">
        <title>Genome sequencing of Cronobacter sp. strain DJ34 isolated from petroleum contaminated sludge of Duliajan Oil Fields, Assam, India.</title>
        <authorList>
            <person name="Pal S."/>
            <person name="Banerjee T.D."/>
            <person name="Roy A."/>
            <person name="Sar P."/>
            <person name="Kazy S.K."/>
        </authorList>
    </citation>
    <scope>NUCLEOTIDE SEQUENCE [LARGE SCALE GENOMIC DNA]</scope>
    <source>
        <strain evidence="4 5">DJ34</strain>
    </source>
</reference>
<dbReference type="InterPro" id="IPR029787">
    <property type="entry name" value="Nucleotide_cyclase"/>
</dbReference>
<dbReference type="STRING" id="1121863.GCA_000621185_03210"/>
<dbReference type="GO" id="GO:0071111">
    <property type="term" value="F:cyclic-guanylate-specific phosphodiesterase activity"/>
    <property type="evidence" value="ECO:0007669"/>
    <property type="project" value="InterPro"/>
</dbReference>
<dbReference type="PANTHER" id="PTHR33121:SF79">
    <property type="entry name" value="CYCLIC DI-GMP PHOSPHODIESTERASE PDED-RELATED"/>
    <property type="match status" value="1"/>
</dbReference>
<dbReference type="Pfam" id="PF00990">
    <property type="entry name" value="GGDEF"/>
    <property type="match status" value="1"/>
</dbReference>
<dbReference type="EMBL" id="LFEJ01000015">
    <property type="protein sequence ID" value="KMV34174.1"/>
    <property type="molecule type" value="Genomic_DNA"/>
</dbReference>
<feature type="transmembrane region" description="Helical" evidence="1">
    <location>
        <begin position="84"/>
        <end position="108"/>
    </location>
</feature>
<protein>
    <recommendedName>
        <fullName evidence="6">Diguanylate cyclase</fullName>
    </recommendedName>
</protein>
<dbReference type="InterPro" id="IPR035919">
    <property type="entry name" value="EAL_sf"/>
</dbReference>
<evidence type="ECO:0000313" key="5">
    <source>
        <dbReference type="Proteomes" id="UP000037315"/>
    </source>
</evidence>
<comment type="caution">
    <text evidence="4">The sequence shown here is derived from an EMBL/GenBank/DDBJ whole genome shotgun (WGS) entry which is preliminary data.</text>
</comment>
<accession>A0A0J8Y9S7</accession>
<dbReference type="InterPro" id="IPR000160">
    <property type="entry name" value="GGDEF_dom"/>
</dbReference>
<feature type="transmembrane region" description="Helical" evidence="1">
    <location>
        <begin position="165"/>
        <end position="185"/>
    </location>
</feature>
<feature type="transmembrane region" description="Helical" evidence="1">
    <location>
        <begin position="20"/>
        <end position="39"/>
    </location>
</feature>
<evidence type="ECO:0000313" key="4">
    <source>
        <dbReference type="EMBL" id="KMV34174.1"/>
    </source>
</evidence>
<gene>
    <name evidence="4" type="ORF">ACH50_12215</name>
</gene>
<dbReference type="RefSeq" id="WP_048888057.1">
    <property type="nucleotide sequence ID" value="NZ_LFEJ01000015.1"/>
</dbReference>
<dbReference type="PROSITE" id="PS50887">
    <property type="entry name" value="GGDEF"/>
    <property type="match status" value="1"/>
</dbReference>
<feature type="transmembrane region" description="Helical" evidence="1">
    <location>
        <begin position="51"/>
        <end position="72"/>
    </location>
</feature>
<sequence length="648" mass="72701">MRDKRDKQRLYRAEGIKLLYSNALPGILITFIVATSLVFTFLGHENRTGKLIWWATICLLLAVRLVDTLLWYRANSFERKQNHFYWRFSTGCLLTALLWSGWCLFFSGGFSSEEFTSSMVILSAMAGGATSILSGNALIGTLYPIIVLVPFSLELLCASEKYKNNLGALGLCFTAIMVFSAGRAARYVKSAILLKYKNSQLLERMEETIRTRTQEIYEISHTDSLTGLHNRVAFLRAANALTLRYKQNEISGFSLFFIDLDGFKAINDTLGHDAGDQILLAFSDRLKTFNRDNNAMLCRWGGDEFIFCIPLTDRAQLARLAQEMNESFSQPWALRGQELFLSATIGIAICPRHSEAITRLIQLADIAMYSLKGKQPQRVAFYNRELETELLNQVYLQEALKSALAKNEMRLVYQPIVEAQSGRIVSLETLLRWQCGDDAIPPSLFIPVAEKSGSIVPLGYWIIEEACKTLAELPPAAKEIALSVNVSIVQLQDAAFIDKVEQLLTHYAIAPERLHLEVTESLFHESQTEIYAKVSYLQDKGVRISIDDFGTGYSSLSVIQNMRIDFVKIDRSFVNNIDDKGLAVVQAVLTMSGTFGYEVIAEGVETARQAQTLRNFGVPLLQGYYFSQPLEKAAMLARVVEATCATRL</sequence>
<evidence type="ECO:0000259" key="2">
    <source>
        <dbReference type="PROSITE" id="PS50883"/>
    </source>
</evidence>
<evidence type="ECO:0008006" key="6">
    <source>
        <dbReference type="Google" id="ProtNLM"/>
    </source>
</evidence>
<dbReference type="CDD" id="cd01948">
    <property type="entry name" value="EAL"/>
    <property type="match status" value="1"/>
</dbReference>
<evidence type="ECO:0000256" key="1">
    <source>
        <dbReference type="SAM" id="Phobius"/>
    </source>
</evidence>
<dbReference type="SMART" id="SM00267">
    <property type="entry name" value="GGDEF"/>
    <property type="match status" value="1"/>
</dbReference>
<dbReference type="OrthoDB" id="9814202at2"/>
<dbReference type="CDD" id="cd01949">
    <property type="entry name" value="GGDEF"/>
    <property type="match status" value="1"/>
</dbReference>